<proteinExistence type="predicted"/>
<dbReference type="EMBL" id="BACD03000010">
    <property type="protein sequence ID" value="GAO47715.1"/>
    <property type="molecule type" value="Genomic_DNA"/>
</dbReference>
<evidence type="ECO:0000313" key="4">
    <source>
        <dbReference type="Proteomes" id="UP000033140"/>
    </source>
</evidence>
<feature type="region of interest" description="Disordered" evidence="1">
    <location>
        <begin position="49"/>
        <end position="86"/>
    </location>
</feature>
<feature type="region of interest" description="Disordered" evidence="1">
    <location>
        <begin position="1"/>
        <end position="29"/>
    </location>
</feature>
<protein>
    <submittedName>
        <fullName evidence="3">Uncharacterized protein</fullName>
    </submittedName>
</protein>
<keyword evidence="2" id="KW-1133">Transmembrane helix</keyword>
<organism evidence="3 4">
    <name type="scientific">Saitoella complicata (strain BCRC 22490 / CBS 7301 / JCM 7358 / NBRC 10748 / NRRL Y-17804)</name>
    <dbReference type="NCBI Taxonomy" id="698492"/>
    <lineage>
        <taxon>Eukaryota</taxon>
        <taxon>Fungi</taxon>
        <taxon>Dikarya</taxon>
        <taxon>Ascomycota</taxon>
        <taxon>Taphrinomycotina</taxon>
        <taxon>Taphrinomycotina incertae sedis</taxon>
        <taxon>Saitoella</taxon>
    </lineage>
</organism>
<gene>
    <name evidence="3" type="ORF">G7K_1914-t1</name>
</gene>
<dbReference type="Proteomes" id="UP000033140">
    <property type="component" value="Unassembled WGS sequence"/>
</dbReference>
<keyword evidence="2" id="KW-0472">Membrane</keyword>
<reference evidence="3 4" key="3">
    <citation type="journal article" date="2015" name="Genome Announc.">
        <title>Draft Genome Sequence of the Archiascomycetous Yeast Saitoella complicata.</title>
        <authorList>
            <person name="Yamauchi K."/>
            <person name="Kondo S."/>
            <person name="Hamamoto M."/>
            <person name="Takahashi Y."/>
            <person name="Ogura Y."/>
            <person name="Hayashi T."/>
            <person name="Nishida H."/>
        </authorList>
    </citation>
    <scope>NUCLEOTIDE SEQUENCE [LARGE SCALE GENOMIC DNA]</scope>
    <source>
        <strain evidence="3 4">NRRL Y-17804</strain>
    </source>
</reference>
<name>A0A0E9NE76_SAICN</name>
<evidence type="ECO:0000313" key="3">
    <source>
        <dbReference type="EMBL" id="GAO47715.1"/>
    </source>
</evidence>
<reference evidence="3 4" key="2">
    <citation type="journal article" date="2014" name="J. Gen. Appl. Microbiol.">
        <title>The early diverging ascomycetous budding yeast Saitoella complicata has three histone deacetylases belonging to the Clr6, Hos2, and Rpd3 lineages.</title>
        <authorList>
            <person name="Nishida H."/>
            <person name="Matsumoto T."/>
            <person name="Kondo S."/>
            <person name="Hamamoto M."/>
            <person name="Yoshikawa H."/>
        </authorList>
    </citation>
    <scope>NUCLEOTIDE SEQUENCE [LARGE SCALE GENOMIC DNA]</scope>
    <source>
        <strain evidence="3 4">NRRL Y-17804</strain>
    </source>
</reference>
<evidence type="ECO:0000256" key="2">
    <source>
        <dbReference type="SAM" id="Phobius"/>
    </source>
</evidence>
<accession>A0A0E9NE76</accession>
<sequence length="133" mass="14290">MSKRASRQARDVENRDFSSTPHWTGPLLKSANDVSNQVAIRCSPRAQDDIWQCSPPLSTPPPRPTNKPTQAHRLSMAGPTPSTNIPKAKPNIGLPIAVLAALGIGIGYAVFKEDKHLIKEEEAHGGPKGGVKL</sequence>
<comment type="caution">
    <text evidence="3">The sequence shown here is derived from an EMBL/GenBank/DDBJ whole genome shotgun (WGS) entry which is preliminary data.</text>
</comment>
<feature type="transmembrane region" description="Helical" evidence="2">
    <location>
        <begin position="92"/>
        <end position="111"/>
    </location>
</feature>
<keyword evidence="2" id="KW-0812">Transmembrane</keyword>
<reference evidence="3 4" key="1">
    <citation type="journal article" date="2011" name="J. Gen. Appl. Microbiol.">
        <title>Draft genome sequencing of the enigmatic yeast Saitoella complicata.</title>
        <authorList>
            <person name="Nishida H."/>
            <person name="Hamamoto M."/>
            <person name="Sugiyama J."/>
        </authorList>
    </citation>
    <scope>NUCLEOTIDE SEQUENCE [LARGE SCALE GENOMIC DNA]</scope>
    <source>
        <strain evidence="3 4">NRRL Y-17804</strain>
    </source>
</reference>
<keyword evidence="4" id="KW-1185">Reference proteome</keyword>
<dbReference type="AlphaFoldDB" id="A0A0E9NE76"/>
<evidence type="ECO:0000256" key="1">
    <source>
        <dbReference type="SAM" id="MobiDB-lite"/>
    </source>
</evidence>